<keyword evidence="3 7" id="KW-0812">Transmembrane</keyword>
<keyword evidence="9" id="KW-1185">Reference proteome</keyword>
<feature type="transmembrane region" description="Helical" evidence="7">
    <location>
        <begin position="382"/>
        <end position="401"/>
    </location>
</feature>
<dbReference type="SUPFAM" id="SSF144083">
    <property type="entry name" value="Magnesium transport protein CorA, transmembrane region"/>
    <property type="match status" value="1"/>
</dbReference>
<gene>
    <name evidence="8" type="primary">MGT2</name>
    <name evidence="8" type="ORF">ETB97_003173</name>
</gene>
<dbReference type="PANTHER" id="PTHR21535">
    <property type="entry name" value="MAGNESIUM AND COBALT TRANSPORT PROTEIN/MITOCHONDRIAL IMPORT INNER MEMBRANE TRANSLOCASE SUBUNIT TIM8"/>
    <property type="match status" value="1"/>
</dbReference>
<evidence type="ECO:0000256" key="7">
    <source>
        <dbReference type="SAM" id="Phobius"/>
    </source>
</evidence>
<dbReference type="Proteomes" id="UP000541154">
    <property type="component" value="Unassembled WGS sequence"/>
</dbReference>
<dbReference type="Gene3D" id="1.20.58.340">
    <property type="entry name" value="Magnesium transport protein CorA, transmembrane region"/>
    <property type="match status" value="2"/>
</dbReference>
<feature type="compositionally biased region" description="Basic and acidic residues" evidence="6">
    <location>
        <begin position="1"/>
        <end position="18"/>
    </location>
</feature>
<dbReference type="FunFam" id="1.20.58.340:FF:000027">
    <property type="entry name" value="CorA family metal ion transporter (Eurofung)"/>
    <property type="match status" value="1"/>
</dbReference>
<sequence>MGRVADIHLDDAPGERPDVSPSMNDLHVPTPELNGLDEFKDRKMSLYDARGAIPPPTQFSFFTSLLDSVIHSSTIQSLRSFYKPFDTLLDTREYTGLWWLDVTAPSDDDIETLSEIFDLHPLTTEDIKVRESREKIELFDRYYFLSLQPARQLEAADGTRSSSPNVYAIVFREGVLSFNFGNSPHGSHVRNRIKEHRSHLALTSDWICYALIDDIVDGFAPFINRVQAGVEMIEDDVSITRPDDIGLALQRIYRYRKEVLQIRQLMNDKTDVVRCFARHCDSFGPATTNVTLYLSDIRDHVLSMMANLLHAEQMLSRAQEKYLSQLSFDSTRMRNEIAATLSRLTVIAGIIVPMQFITGLFGMNVTVPGQTPDDEKPGPVNWWLGILGVILGLIFLALLVAKRLRFI</sequence>
<evidence type="ECO:0000256" key="4">
    <source>
        <dbReference type="ARBA" id="ARBA00022989"/>
    </source>
</evidence>
<dbReference type="InterPro" id="IPR002523">
    <property type="entry name" value="MgTranspt_CorA/ZnTranspt_ZntB"/>
</dbReference>
<dbReference type="InterPro" id="IPR045863">
    <property type="entry name" value="CorA_TM1_TM2"/>
</dbReference>
<feature type="transmembrane region" description="Helical" evidence="7">
    <location>
        <begin position="341"/>
        <end position="362"/>
    </location>
</feature>
<evidence type="ECO:0000256" key="2">
    <source>
        <dbReference type="ARBA" id="ARBA00009765"/>
    </source>
</evidence>
<protein>
    <submittedName>
        <fullName evidence="8">Magnesium and cobalt transport protein CorA</fullName>
    </submittedName>
</protein>
<organism evidence="8 9">
    <name type="scientific">Petromyces alliaceus</name>
    <name type="common">Aspergillus alliaceus</name>
    <dbReference type="NCBI Taxonomy" id="209559"/>
    <lineage>
        <taxon>Eukaryota</taxon>
        <taxon>Fungi</taxon>
        <taxon>Dikarya</taxon>
        <taxon>Ascomycota</taxon>
        <taxon>Pezizomycotina</taxon>
        <taxon>Eurotiomycetes</taxon>
        <taxon>Eurotiomycetidae</taxon>
        <taxon>Eurotiales</taxon>
        <taxon>Aspergillaceae</taxon>
        <taxon>Aspergillus</taxon>
        <taxon>Aspergillus subgen. Circumdati</taxon>
    </lineage>
</organism>
<evidence type="ECO:0000256" key="3">
    <source>
        <dbReference type="ARBA" id="ARBA00022692"/>
    </source>
</evidence>
<dbReference type="OMA" id="VFKTVCY"/>
<name>A0A5N6FVI9_PETAA</name>
<comment type="caution">
    <text evidence="8">The sequence shown here is derived from an EMBL/GenBank/DDBJ whole genome shotgun (WGS) entry which is preliminary data.</text>
</comment>
<proteinExistence type="inferred from homology"/>
<reference evidence="8 9" key="1">
    <citation type="submission" date="2019-04" db="EMBL/GenBank/DDBJ databases">
        <title>Aspergillus burnettii sp. nov., novel species from soil in southeast Queensland.</title>
        <authorList>
            <person name="Gilchrist C.L.M."/>
            <person name="Pitt J.I."/>
            <person name="Lange L."/>
            <person name="Lacey H.J."/>
            <person name="Vuong D."/>
            <person name="Midgley D.J."/>
            <person name="Greenfield P."/>
            <person name="Bradbury M."/>
            <person name="Lacey E."/>
            <person name="Busk P.K."/>
            <person name="Pilgaard B."/>
            <person name="Chooi Y.H."/>
            <person name="Piggott A.M."/>
        </authorList>
    </citation>
    <scope>NUCLEOTIDE SEQUENCE [LARGE SCALE GENOMIC DNA]</scope>
    <source>
        <strain evidence="8 9">FRR 5400</strain>
    </source>
</reference>
<dbReference type="InterPro" id="IPR045861">
    <property type="entry name" value="CorA_cytoplasmic_dom"/>
</dbReference>
<accession>A0A5N6FVI9</accession>
<dbReference type="Gene3D" id="3.30.460.20">
    <property type="entry name" value="CorA soluble domain-like"/>
    <property type="match status" value="1"/>
</dbReference>
<accession>A0A8H6E4M1</accession>
<dbReference type="GO" id="GO:0015095">
    <property type="term" value="F:magnesium ion transmembrane transporter activity"/>
    <property type="evidence" value="ECO:0007669"/>
    <property type="project" value="InterPro"/>
</dbReference>
<dbReference type="InterPro" id="IPR044089">
    <property type="entry name" value="Alr1-like"/>
</dbReference>
<feature type="region of interest" description="Disordered" evidence="6">
    <location>
        <begin position="1"/>
        <end position="27"/>
    </location>
</feature>
<keyword evidence="4 7" id="KW-1133">Transmembrane helix</keyword>
<keyword evidence="5 7" id="KW-0472">Membrane</keyword>
<comment type="similarity">
    <text evidence="2">Belongs to the CorA metal ion transporter (MIT) (TC 1.A.35) family.</text>
</comment>
<evidence type="ECO:0000256" key="5">
    <source>
        <dbReference type="ARBA" id="ARBA00023136"/>
    </source>
</evidence>
<dbReference type="PANTHER" id="PTHR21535:SF94">
    <property type="entry name" value="CORA FAMILY METAL ION TRANSPORTER (EUROFUNG)"/>
    <property type="match status" value="1"/>
</dbReference>
<dbReference type="GO" id="GO:0010961">
    <property type="term" value="P:intracellular magnesium ion homeostasis"/>
    <property type="evidence" value="ECO:0007669"/>
    <property type="project" value="TreeGrafter"/>
</dbReference>
<evidence type="ECO:0000256" key="1">
    <source>
        <dbReference type="ARBA" id="ARBA00004141"/>
    </source>
</evidence>
<dbReference type="SUPFAM" id="SSF143865">
    <property type="entry name" value="CorA soluble domain-like"/>
    <property type="match status" value="1"/>
</dbReference>
<comment type="subcellular location">
    <subcellularLocation>
        <location evidence="1">Membrane</location>
        <topology evidence="1">Multi-pass membrane protein</topology>
    </subcellularLocation>
</comment>
<evidence type="ECO:0000313" key="8">
    <source>
        <dbReference type="EMBL" id="KAF5859214.1"/>
    </source>
</evidence>
<dbReference type="GO" id="GO:0005886">
    <property type="term" value="C:plasma membrane"/>
    <property type="evidence" value="ECO:0007669"/>
    <property type="project" value="TreeGrafter"/>
</dbReference>
<dbReference type="AlphaFoldDB" id="A0A5N6FVI9"/>
<evidence type="ECO:0000313" key="9">
    <source>
        <dbReference type="Proteomes" id="UP000541154"/>
    </source>
</evidence>
<dbReference type="CDD" id="cd12829">
    <property type="entry name" value="Alr1p-like"/>
    <property type="match status" value="1"/>
</dbReference>
<evidence type="ECO:0000256" key="6">
    <source>
        <dbReference type="SAM" id="MobiDB-lite"/>
    </source>
</evidence>
<dbReference type="EMBL" id="SPNV01000173">
    <property type="protein sequence ID" value="KAF5859214.1"/>
    <property type="molecule type" value="Genomic_DNA"/>
</dbReference>
<dbReference type="Pfam" id="PF01544">
    <property type="entry name" value="CorA"/>
    <property type="match status" value="1"/>
</dbReference>